<evidence type="ECO:0000259" key="6">
    <source>
        <dbReference type="PROSITE" id="PS50926"/>
    </source>
</evidence>
<gene>
    <name evidence="7" type="ORF">EDD79_10717</name>
</gene>
<evidence type="ECO:0000256" key="1">
    <source>
        <dbReference type="ARBA" id="ARBA00022603"/>
    </source>
</evidence>
<reference evidence="7 8" key="1">
    <citation type="submission" date="2019-03" db="EMBL/GenBank/DDBJ databases">
        <title>Genomic Encyclopedia of Type Strains, Phase IV (KMG-IV): sequencing the most valuable type-strain genomes for metagenomic binning, comparative biology and taxonomic classification.</title>
        <authorList>
            <person name="Goeker M."/>
        </authorList>
    </citation>
    <scope>NUCLEOTIDE SEQUENCE [LARGE SCALE GENOMIC DNA]</scope>
    <source>
        <strain evidence="7 8">DSM 100013</strain>
    </source>
</reference>
<accession>A0A4R2SWH0</accession>
<keyword evidence="8" id="KW-1185">Reference proteome</keyword>
<feature type="active site" evidence="5">
    <location>
        <position position="407"/>
    </location>
</feature>
<dbReference type="FunFam" id="2.40.50.1070:FF:000003">
    <property type="entry name" value="23S rRNA (Uracil-5-)-methyltransferase RumA"/>
    <property type="match status" value="1"/>
</dbReference>
<dbReference type="NCBIfam" id="TIGR00479">
    <property type="entry name" value="rumA"/>
    <property type="match status" value="1"/>
</dbReference>
<dbReference type="InterPro" id="IPR012340">
    <property type="entry name" value="NA-bd_OB-fold"/>
</dbReference>
<evidence type="ECO:0000256" key="4">
    <source>
        <dbReference type="PROSITE-ProRule" id="PRU01024"/>
    </source>
</evidence>
<dbReference type="RefSeq" id="WP_132849806.1">
    <property type="nucleotide sequence ID" value="NZ_CP058648.1"/>
</dbReference>
<dbReference type="PROSITE" id="PS50926">
    <property type="entry name" value="TRAM"/>
    <property type="match status" value="1"/>
</dbReference>
<evidence type="ECO:0000256" key="2">
    <source>
        <dbReference type="ARBA" id="ARBA00022679"/>
    </source>
</evidence>
<keyword evidence="2 4" id="KW-0808">Transferase</keyword>
<dbReference type="AlphaFoldDB" id="A0A4R2SWH0"/>
<dbReference type="InterPro" id="IPR010280">
    <property type="entry name" value="U5_MeTrfase_fam"/>
</dbReference>
<feature type="binding site" evidence="4">
    <location>
        <position position="282"/>
    </location>
    <ligand>
        <name>S-adenosyl-L-methionine</name>
        <dbReference type="ChEBI" id="CHEBI:59789"/>
    </ligand>
</feature>
<dbReference type="SUPFAM" id="SSF50249">
    <property type="entry name" value="Nucleic acid-binding proteins"/>
    <property type="match status" value="1"/>
</dbReference>
<protein>
    <submittedName>
        <fullName evidence="7">23S rRNA m(5)U-1939 methyltransferase</fullName>
    </submittedName>
</protein>
<feature type="binding site" evidence="4">
    <location>
        <position position="380"/>
    </location>
    <ligand>
        <name>S-adenosyl-L-methionine</name>
        <dbReference type="ChEBI" id="CHEBI:59789"/>
    </ligand>
</feature>
<dbReference type="SUPFAM" id="SSF53335">
    <property type="entry name" value="S-adenosyl-L-methionine-dependent methyltransferases"/>
    <property type="match status" value="1"/>
</dbReference>
<feature type="active site" description="Nucleophile" evidence="4">
    <location>
        <position position="407"/>
    </location>
</feature>
<dbReference type="CDD" id="cd02440">
    <property type="entry name" value="AdoMet_MTases"/>
    <property type="match status" value="1"/>
</dbReference>
<dbReference type="Pfam" id="PF05958">
    <property type="entry name" value="tRNA_U5-meth_tr"/>
    <property type="match status" value="1"/>
</dbReference>
<evidence type="ECO:0000313" key="7">
    <source>
        <dbReference type="EMBL" id="TCP94829.1"/>
    </source>
</evidence>
<keyword evidence="1 4" id="KW-0489">Methyltransferase</keyword>
<dbReference type="Gene3D" id="3.40.50.150">
    <property type="entry name" value="Vaccinia Virus protein VP39"/>
    <property type="match status" value="1"/>
</dbReference>
<dbReference type="InterPro" id="IPR030390">
    <property type="entry name" value="MeTrfase_TrmA_AS"/>
</dbReference>
<feature type="domain" description="TRAM" evidence="6">
    <location>
        <begin position="1"/>
        <end position="59"/>
    </location>
</feature>
<dbReference type="PROSITE" id="PS01231">
    <property type="entry name" value="TRMA_2"/>
    <property type="match status" value="1"/>
</dbReference>
<sequence>MLILGEQYKITIEDLGHNGEGIGRVDGFTVFVDGGIPGDIVLAKIQTLKKNYAVGEILEIIESSSDRIKPVCSLSSICGGCQIMHMDYQAQLEMKRKRVKENIQRIGKIDTIVHPTIGMDNPYEYRNKAQIPVGIVDGKSILGFYKRGSHDIVGTDNCRIQSAINTDVIQIIKKYIDDNKVSVYNEKTRKGLIRHIVTKVGFTTGEVMVVIITNGNELPFKEELIMALKKKISGLKSVIHNINDKNTNVIFGKETKVIFGEDKIVDYIGDLKFNISAHSFYQVNSVQTKVLYGKALEYANLTGSENVFDIYCGIGTISLFVAKKAKQVWGVEVVQTAIDDAKENAVINNINNTEFYVGKAEDIVPKLYKQGIKADVVIVDPPRKGCEQSVLETIVNMNPERVVYVSCNPATLARDLAFLDENGYKVIEVQPVDMFPHTAHVECVVLIERV</sequence>
<dbReference type="Gene3D" id="2.40.50.140">
    <property type="entry name" value="Nucleic acid-binding proteins"/>
    <property type="match status" value="1"/>
</dbReference>
<dbReference type="PANTHER" id="PTHR11061:SF30">
    <property type="entry name" value="TRNA (URACIL(54)-C(5))-METHYLTRANSFERASE"/>
    <property type="match status" value="1"/>
</dbReference>
<dbReference type="GO" id="GO:0070041">
    <property type="term" value="F:rRNA (uridine-C5-)-methyltransferase activity"/>
    <property type="evidence" value="ECO:0007669"/>
    <property type="project" value="TreeGrafter"/>
</dbReference>
<evidence type="ECO:0000256" key="5">
    <source>
        <dbReference type="PROSITE-ProRule" id="PRU10015"/>
    </source>
</evidence>
<dbReference type="PROSITE" id="PS01230">
    <property type="entry name" value="TRMA_1"/>
    <property type="match status" value="1"/>
</dbReference>
<comment type="similarity">
    <text evidence="4">Belongs to the class I-like SAM-binding methyltransferase superfamily. RNA M5U methyltransferase family.</text>
</comment>
<comment type="caution">
    <text evidence="7">The sequence shown here is derived from an EMBL/GenBank/DDBJ whole genome shotgun (WGS) entry which is preliminary data.</text>
</comment>
<feature type="binding site" evidence="4">
    <location>
        <position position="332"/>
    </location>
    <ligand>
        <name>S-adenosyl-L-methionine</name>
        <dbReference type="ChEBI" id="CHEBI:59789"/>
    </ligand>
</feature>
<proteinExistence type="inferred from homology"/>
<keyword evidence="3 4" id="KW-0949">S-adenosyl-L-methionine</keyword>
<dbReference type="Gene3D" id="2.40.50.1070">
    <property type="match status" value="1"/>
</dbReference>
<dbReference type="GO" id="GO:0070475">
    <property type="term" value="P:rRNA base methylation"/>
    <property type="evidence" value="ECO:0007669"/>
    <property type="project" value="TreeGrafter"/>
</dbReference>
<evidence type="ECO:0000313" key="8">
    <source>
        <dbReference type="Proteomes" id="UP000295504"/>
    </source>
</evidence>
<dbReference type="EMBL" id="SLYC01000071">
    <property type="protein sequence ID" value="TCP94829.1"/>
    <property type="molecule type" value="Genomic_DNA"/>
</dbReference>
<dbReference type="FunFam" id="3.40.50.150:FF:000009">
    <property type="entry name" value="23S rRNA (Uracil(1939)-C(5))-methyltransferase RlmD"/>
    <property type="match status" value="1"/>
</dbReference>
<dbReference type="Proteomes" id="UP000295504">
    <property type="component" value="Unassembled WGS sequence"/>
</dbReference>
<dbReference type="Pfam" id="PF01938">
    <property type="entry name" value="TRAM"/>
    <property type="match status" value="1"/>
</dbReference>
<feature type="binding site" evidence="4">
    <location>
        <position position="311"/>
    </location>
    <ligand>
        <name>S-adenosyl-L-methionine</name>
        <dbReference type="ChEBI" id="CHEBI:59789"/>
    </ligand>
</feature>
<dbReference type="PROSITE" id="PS51687">
    <property type="entry name" value="SAM_MT_RNA_M5U"/>
    <property type="match status" value="1"/>
</dbReference>
<dbReference type="InterPro" id="IPR030391">
    <property type="entry name" value="MeTrfase_TrmA_CS"/>
</dbReference>
<organism evidence="7 8">
    <name type="scientific">Serpentinicella alkaliphila</name>
    <dbReference type="NCBI Taxonomy" id="1734049"/>
    <lineage>
        <taxon>Bacteria</taxon>
        <taxon>Bacillati</taxon>
        <taxon>Bacillota</taxon>
        <taxon>Clostridia</taxon>
        <taxon>Peptostreptococcales</taxon>
        <taxon>Natronincolaceae</taxon>
        <taxon>Serpentinicella</taxon>
    </lineage>
</organism>
<dbReference type="OrthoDB" id="9804590at2"/>
<dbReference type="InterPro" id="IPR029063">
    <property type="entry name" value="SAM-dependent_MTases_sf"/>
</dbReference>
<name>A0A4R2SWH0_9FIRM</name>
<evidence type="ECO:0000256" key="3">
    <source>
        <dbReference type="ARBA" id="ARBA00022691"/>
    </source>
</evidence>
<dbReference type="PANTHER" id="PTHR11061">
    <property type="entry name" value="RNA M5U METHYLTRANSFERASE"/>
    <property type="match status" value="1"/>
</dbReference>
<dbReference type="InterPro" id="IPR002792">
    <property type="entry name" value="TRAM_dom"/>
</dbReference>